<organism evidence="2 3">
    <name type="scientific">Moraxella tetraodonis</name>
    <dbReference type="NCBI Taxonomy" id="2767221"/>
    <lineage>
        <taxon>Bacteria</taxon>
        <taxon>Pseudomonadati</taxon>
        <taxon>Pseudomonadota</taxon>
        <taxon>Gammaproteobacteria</taxon>
        <taxon>Moraxellales</taxon>
        <taxon>Moraxellaceae</taxon>
        <taxon>Moraxella</taxon>
    </lineage>
</organism>
<dbReference type="EMBL" id="JACSYB010000002">
    <property type="protein sequence ID" value="MCG8148650.1"/>
    <property type="molecule type" value="Genomic_DNA"/>
</dbReference>
<protein>
    <submittedName>
        <fullName evidence="2">DUF2779 domain-containing protein</fullName>
    </submittedName>
</protein>
<name>A0A9X2A3D8_9GAMM</name>
<proteinExistence type="predicted"/>
<accession>A0A9X2A3D8</accession>
<dbReference type="Pfam" id="PF11074">
    <property type="entry name" value="DUF2779"/>
    <property type="match status" value="1"/>
</dbReference>
<dbReference type="Proteomes" id="UP001139238">
    <property type="component" value="Unassembled WGS sequence"/>
</dbReference>
<gene>
    <name evidence="2" type="ORF">H9W84_11040</name>
</gene>
<evidence type="ECO:0000259" key="1">
    <source>
        <dbReference type="Pfam" id="PF11074"/>
    </source>
</evidence>
<dbReference type="AlphaFoldDB" id="A0A9X2A3D8"/>
<dbReference type="RefSeq" id="WP_065253231.1">
    <property type="nucleotide sequence ID" value="NZ_JACSYB010000002.1"/>
</dbReference>
<keyword evidence="3" id="KW-1185">Reference proteome</keyword>
<dbReference type="InterPro" id="IPR021301">
    <property type="entry name" value="DUF2779"/>
</dbReference>
<feature type="domain" description="DUF2779" evidence="1">
    <location>
        <begin position="369"/>
        <end position="518"/>
    </location>
</feature>
<evidence type="ECO:0000313" key="2">
    <source>
        <dbReference type="EMBL" id="MCG8148650.1"/>
    </source>
</evidence>
<sequence>MSVRYLTKSRFKLAMECPTKLYYTGKPEFNNQKNDDSFLAALAEGGMQIGELAKCYFPNGKDIKTLNTQKALVETAKWLQQDNIVIYEAAIAYQNLLIRVDILQKKGNDIKLFEVKAKSFDPVDGSFLGAKGGIKTEWKPYLEDIAFQKYVVQRAMPQANVTAFLMLADKTVAAATDGLNQKLRITREGNRIVVTPVNIIQADLLPALLCQIPVDEECDLIYQTTYTDNNLSFSELVNHYATHYQDDRELTQSIGKHCKTCEFDGDIFAKSGRKRCWQRQLGWDESDFSDDTVLEIWNFRQADNLIKTGKIKLSHLTRSDIEPEDASDSLTTRQRQWLQIEKYQNKDYSVWLDTDKLNAEIACWAYPLHFIDFETSMVAIPFNKGRKPYEAIAFQFSHHKVYEDGRIEHAGQFLHTEPNVFPNYAFVRQLKNQLAQDNGTVFCYSHHENSFLNHIYRQLQADESVADRDELMAFIQTITHASDKVAKADRWTGNRNMVDMLELVKRYYYDPYTHGSNSIKAVLPGILKQSKALQAKYSQPIYGSHESLSSLNFTDWTWLVEQGGEWQNPYKQLPKLFDDIDEADKAYLTHLTEIEDGGAALTAYARLQFADVSDYERSKIEQGLLKYCELDTLAMVMLYEGWLDLLKN</sequence>
<reference evidence="2" key="1">
    <citation type="submission" date="2021-08" db="EMBL/GenBank/DDBJ databases">
        <title>Complete genome sequence of Moraxella sp strain PS-22.</title>
        <authorList>
            <person name="Das S.K."/>
        </authorList>
    </citation>
    <scope>NUCLEOTIDE SEQUENCE</scope>
    <source>
        <strain evidence="2">PS-22</strain>
    </source>
</reference>
<evidence type="ECO:0000313" key="3">
    <source>
        <dbReference type="Proteomes" id="UP001139238"/>
    </source>
</evidence>
<comment type="caution">
    <text evidence="2">The sequence shown here is derived from an EMBL/GenBank/DDBJ whole genome shotgun (WGS) entry which is preliminary data.</text>
</comment>